<name>A0A0A8Y247_ARUDO</name>
<organism evidence="1">
    <name type="scientific">Arundo donax</name>
    <name type="common">Giant reed</name>
    <name type="synonym">Donax arundinaceus</name>
    <dbReference type="NCBI Taxonomy" id="35708"/>
    <lineage>
        <taxon>Eukaryota</taxon>
        <taxon>Viridiplantae</taxon>
        <taxon>Streptophyta</taxon>
        <taxon>Embryophyta</taxon>
        <taxon>Tracheophyta</taxon>
        <taxon>Spermatophyta</taxon>
        <taxon>Magnoliopsida</taxon>
        <taxon>Liliopsida</taxon>
        <taxon>Poales</taxon>
        <taxon>Poaceae</taxon>
        <taxon>PACMAD clade</taxon>
        <taxon>Arundinoideae</taxon>
        <taxon>Arundineae</taxon>
        <taxon>Arundo</taxon>
    </lineage>
</organism>
<proteinExistence type="predicted"/>
<protein>
    <submittedName>
        <fullName evidence="1">Uncharacterized protein</fullName>
    </submittedName>
</protein>
<dbReference type="AlphaFoldDB" id="A0A0A8Y247"/>
<reference evidence="1" key="2">
    <citation type="journal article" date="2015" name="Data Brief">
        <title>Shoot transcriptome of the giant reed, Arundo donax.</title>
        <authorList>
            <person name="Barrero R.A."/>
            <person name="Guerrero F.D."/>
            <person name="Moolhuijzen P."/>
            <person name="Goolsby J.A."/>
            <person name="Tidwell J."/>
            <person name="Bellgard S.E."/>
            <person name="Bellgard M.I."/>
        </authorList>
    </citation>
    <scope>NUCLEOTIDE SEQUENCE</scope>
    <source>
        <tissue evidence="1">Shoot tissue taken approximately 20 cm above the soil surface</tissue>
    </source>
</reference>
<evidence type="ECO:0000313" key="1">
    <source>
        <dbReference type="EMBL" id="JAD20221.1"/>
    </source>
</evidence>
<reference evidence="1" key="1">
    <citation type="submission" date="2014-09" db="EMBL/GenBank/DDBJ databases">
        <authorList>
            <person name="Magalhaes I.L.F."/>
            <person name="Oliveira U."/>
            <person name="Santos F.R."/>
            <person name="Vidigal T.H.D.A."/>
            <person name="Brescovit A.D."/>
            <person name="Santos A.J."/>
        </authorList>
    </citation>
    <scope>NUCLEOTIDE SEQUENCE</scope>
    <source>
        <tissue evidence="1">Shoot tissue taken approximately 20 cm above the soil surface</tissue>
    </source>
</reference>
<dbReference type="EMBL" id="GBRH01277674">
    <property type="protein sequence ID" value="JAD20221.1"/>
    <property type="molecule type" value="Transcribed_RNA"/>
</dbReference>
<accession>A0A0A8Y247</accession>
<sequence length="29" mass="3306">MIFSSKGGQHEENIIIAAINRTRVHRTII</sequence>